<dbReference type="EMBL" id="CAJNRF010000013">
    <property type="protein sequence ID" value="CAF1928989.1"/>
    <property type="molecule type" value="Genomic_DNA"/>
</dbReference>
<name>A0A819CUW3_9BILA</name>
<dbReference type="Proteomes" id="UP000681720">
    <property type="component" value="Unassembled WGS sequence"/>
</dbReference>
<keyword evidence="8" id="KW-1185">Reference proteome</keyword>
<protein>
    <submittedName>
        <fullName evidence="4">Uncharacterized protein</fullName>
    </submittedName>
</protein>
<evidence type="ECO:0000313" key="2">
    <source>
        <dbReference type="EMBL" id="CAF1928989.1"/>
    </source>
</evidence>
<dbReference type="EMBL" id="CAJOBJ010001000">
    <property type="protein sequence ID" value="CAF3856146.1"/>
    <property type="molecule type" value="Genomic_DNA"/>
</dbReference>
<dbReference type="EMBL" id="CAJOBF010000491">
    <property type="protein sequence ID" value="CAF3825616.1"/>
    <property type="molecule type" value="Genomic_DNA"/>
</dbReference>
<dbReference type="EMBL" id="CAJNRG010001051">
    <property type="protein sequence ID" value="CAF2026595.1"/>
    <property type="molecule type" value="Genomic_DNA"/>
</dbReference>
<evidence type="ECO:0000313" key="3">
    <source>
        <dbReference type="EMBL" id="CAF2026595.1"/>
    </source>
</evidence>
<dbReference type="Proteomes" id="UP000663866">
    <property type="component" value="Unassembled WGS sequence"/>
</dbReference>
<dbReference type="Proteomes" id="UP000663887">
    <property type="component" value="Unassembled WGS sequence"/>
</dbReference>
<evidence type="ECO:0000313" key="4">
    <source>
        <dbReference type="EMBL" id="CAF3825616.1"/>
    </source>
</evidence>
<reference evidence="4" key="1">
    <citation type="submission" date="2021-02" db="EMBL/GenBank/DDBJ databases">
        <authorList>
            <person name="Nowell W R."/>
        </authorList>
    </citation>
    <scope>NUCLEOTIDE SEQUENCE</scope>
</reference>
<comment type="caution">
    <text evidence="4">The sequence shown here is derived from an EMBL/GenBank/DDBJ whole genome shotgun (WGS) entry which is preliminary data.</text>
</comment>
<sequence>MILSAAMHPIEPYFNLTCTNNENLPINKITSTLSSQFSCSIHNCLCKRLKLGLVLYPKDIQIKNVILLVCDQCCNYKLENTIQHDQLEKWYFNIYKDSKSFQFKARFFQNEDGSLCFCNPTLNTNDLFNIEERELENWEKETIQQTIRKKMK</sequence>
<dbReference type="EMBL" id="CAJNOW010016359">
    <property type="protein sequence ID" value="CAF1649718.1"/>
    <property type="molecule type" value="Genomic_DNA"/>
</dbReference>
<gene>
    <name evidence="5" type="ORF">GIL414_LOCUS4236</name>
    <name evidence="1" type="ORF">KQP761_LOCUS29740</name>
    <name evidence="6" type="ORF">OVN521_LOCUS8214</name>
    <name evidence="4" type="ORF">UXM345_LOCUS6269</name>
    <name evidence="2" type="ORF">WKI299_LOCUS267</name>
    <name evidence="3" type="ORF">XDN619_LOCUS4604</name>
</gene>
<dbReference type="Proteomes" id="UP000663856">
    <property type="component" value="Unassembled WGS sequence"/>
</dbReference>
<dbReference type="OrthoDB" id="9974726at2759"/>
<dbReference type="EMBL" id="CAJOBG010000945">
    <property type="protein sequence ID" value="CAF3876286.1"/>
    <property type="molecule type" value="Genomic_DNA"/>
</dbReference>
<dbReference type="AlphaFoldDB" id="A0A819CUW3"/>
<dbReference type="Proteomes" id="UP000663834">
    <property type="component" value="Unassembled WGS sequence"/>
</dbReference>
<accession>A0A819CUW3</accession>
<evidence type="ECO:0000313" key="1">
    <source>
        <dbReference type="EMBL" id="CAF1649718.1"/>
    </source>
</evidence>
<evidence type="ECO:0000313" key="8">
    <source>
        <dbReference type="Proteomes" id="UP000663866"/>
    </source>
</evidence>
<organism evidence="4 7">
    <name type="scientific">Rotaria magnacalcarata</name>
    <dbReference type="NCBI Taxonomy" id="392030"/>
    <lineage>
        <taxon>Eukaryota</taxon>
        <taxon>Metazoa</taxon>
        <taxon>Spiralia</taxon>
        <taxon>Gnathifera</taxon>
        <taxon>Rotifera</taxon>
        <taxon>Eurotatoria</taxon>
        <taxon>Bdelloidea</taxon>
        <taxon>Philodinida</taxon>
        <taxon>Philodinidae</taxon>
        <taxon>Rotaria</taxon>
    </lineage>
</organism>
<evidence type="ECO:0000313" key="7">
    <source>
        <dbReference type="Proteomes" id="UP000663842"/>
    </source>
</evidence>
<proteinExistence type="predicted"/>
<evidence type="ECO:0000313" key="6">
    <source>
        <dbReference type="EMBL" id="CAF3876286.1"/>
    </source>
</evidence>
<dbReference type="Proteomes" id="UP000663842">
    <property type="component" value="Unassembled WGS sequence"/>
</dbReference>
<evidence type="ECO:0000313" key="5">
    <source>
        <dbReference type="EMBL" id="CAF3856146.1"/>
    </source>
</evidence>